<evidence type="ECO:0008006" key="3">
    <source>
        <dbReference type="Google" id="ProtNLM"/>
    </source>
</evidence>
<reference evidence="1" key="2">
    <citation type="submission" date="2015-06" db="UniProtKB">
        <authorList>
            <consortium name="EnsemblProtists"/>
        </authorList>
    </citation>
    <scope>IDENTIFICATION</scope>
    <source>
        <strain evidence="1">Emoy2</strain>
    </source>
</reference>
<reference evidence="2" key="1">
    <citation type="journal article" date="2010" name="Science">
        <title>Signatures of adaptation to obligate biotrophy in the Hyaloperonospora arabidopsidis genome.</title>
        <authorList>
            <person name="Baxter L."/>
            <person name="Tripathy S."/>
            <person name="Ishaque N."/>
            <person name="Boot N."/>
            <person name="Cabral A."/>
            <person name="Kemen E."/>
            <person name="Thines M."/>
            <person name="Ah-Fong A."/>
            <person name="Anderson R."/>
            <person name="Badejoko W."/>
            <person name="Bittner-Eddy P."/>
            <person name="Boore J.L."/>
            <person name="Chibucos M.C."/>
            <person name="Coates M."/>
            <person name="Dehal P."/>
            <person name="Delehaunty K."/>
            <person name="Dong S."/>
            <person name="Downton P."/>
            <person name="Dumas B."/>
            <person name="Fabro G."/>
            <person name="Fronick C."/>
            <person name="Fuerstenberg S.I."/>
            <person name="Fulton L."/>
            <person name="Gaulin E."/>
            <person name="Govers F."/>
            <person name="Hughes L."/>
            <person name="Humphray S."/>
            <person name="Jiang R.H."/>
            <person name="Judelson H."/>
            <person name="Kamoun S."/>
            <person name="Kyung K."/>
            <person name="Meijer H."/>
            <person name="Minx P."/>
            <person name="Morris P."/>
            <person name="Nelson J."/>
            <person name="Phuntumart V."/>
            <person name="Qutob D."/>
            <person name="Rehmany A."/>
            <person name="Rougon-Cardoso A."/>
            <person name="Ryden P."/>
            <person name="Torto-Alalibo T."/>
            <person name="Studholme D."/>
            <person name="Wang Y."/>
            <person name="Win J."/>
            <person name="Wood J."/>
            <person name="Clifton S.W."/>
            <person name="Rogers J."/>
            <person name="Van den Ackerveken G."/>
            <person name="Jones J.D."/>
            <person name="McDowell J.M."/>
            <person name="Beynon J."/>
            <person name="Tyler B.M."/>
        </authorList>
    </citation>
    <scope>NUCLEOTIDE SEQUENCE [LARGE SCALE GENOMIC DNA]</scope>
    <source>
        <strain evidence="2">Emoy2</strain>
    </source>
</reference>
<keyword evidence="2" id="KW-1185">Reference proteome</keyword>
<organism evidence="1 2">
    <name type="scientific">Hyaloperonospora arabidopsidis (strain Emoy2)</name>
    <name type="common">Downy mildew agent</name>
    <name type="synonym">Peronospora arabidopsidis</name>
    <dbReference type="NCBI Taxonomy" id="559515"/>
    <lineage>
        <taxon>Eukaryota</taxon>
        <taxon>Sar</taxon>
        <taxon>Stramenopiles</taxon>
        <taxon>Oomycota</taxon>
        <taxon>Peronosporomycetes</taxon>
        <taxon>Peronosporales</taxon>
        <taxon>Peronosporaceae</taxon>
        <taxon>Hyaloperonospora</taxon>
    </lineage>
</organism>
<dbReference type="Proteomes" id="UP000011713">
    <property type="component" value="Unassembled WGS sequence"/>
</dbReference>
<dbReference type="EMBL" id="JH597876">
    <property type="status" value="NOT_ANNOTATED_CDS"/>
    <property type="molecule type" value="Genomic_DNA"/>
</dbReference>
<dbReference type="AlphaFoldDB" id="M4B7T7"/>
<protein>
    <recommendedName>
        <fullName evidence="3">RxLR effector candidate protein</fullName>
    </recommendedName>
</protein>
<dbReference type="InParanoid" id="M4B7T7"/>
<name>M4B7T7_HYAAE</name>
<evidence type="ECO:0000313" key="2">
    <source>
        <dbReference type="Proteomes" id="UP000011713"/>
    </source>
</evidence>
<evidence type="ECO:0000313" key="1">
    <source>
        <dbReference type="EnsemblProtists" id="HpaP802339"/>
    </source>
</evidence>
<dbReference type="VEuPathDB" id="FungiDB:HpaG802339"/>
<accession>M4B7T7</accession>
<dbReference type="EnsemblProtists" id="HpaT802339">
    <property type="protein sequence ID" value="HpaP802339"/>
    <property type="gene ID" value="HpaG802339"/>
</dbReference>
<proteinExistence type="predicted"/>
<sequence>MLQQEMFEGWKEKKLPAERVFTMLASMKWISYYKFVTFEKYVEKYTSEDILRALTICFGGDGAFARLAIRASVEEKSVKAGKYYDALLLHWKKAEMEPSHLLKTKFPVTNPAKPTPWVTIISRQYRVVFYGDYHR</sequence>
<dbReference type="HOGENOM" id="CLU_1889764_0_0_1"/>